<dbReference type="InterPro" id="IPR001781">
    <property type="entry name" value="Znf_LIM"/>
</dbReference>
<feature type="compositionally biased region" description="Pro residues" evidence="10">
    <location>
        <begin position="95"/>
        <end position="108"/>
    </location>
</feature>
<feature type="compositionally biased region" description="Low complexity" evidence="10">
    <location>
        <begin position="33"/>
        <end position="54"/>
    </location>
</feature>
<feature type="compositionally biased region" description="Pro residues" evidence="10">
    <location>
        <begin position="166"/>
        <end position="198"/>
    </location>
</feature>
<reference evidence="13" key="1">
    <citation type="submission" date="2018-12" db="EMBL/GenBank/DDBJ databases">
        <authorList>
            <person name="Yazar S."/>
        </authorList>
    </citation>
    <scope>NUCLEOTIDE SEQUENCE [LARGE SCALE GENOMIC DNA]</scope>
</reference>
<keyword evidence="5 9" id="KW-0440">LIM domain</keyword>
<dbReference type="AlphaFoldDB" id="A0A4X2KWE7"/>
<dbReference type="SUPFAM" id="SSF57716">
    <property type="entry name" value="Glucocorticoid receptor-like (DNA-binding domain)"/>
    <property type="match status" value="1"/>
</dbReference>
<dbReference type="Proteomes" id="UP000314987">
    <property type="component" value="Unassembled WGS sequence"/>
</dbReference>
<keyword evidence="13" id="KW-1185">Reference proteome</keyword>
<dbReference type="InterPro" id="IPR050945">
    <property type="entry name" value="LMO_RBTN_TF"/>
</dbReference>
<accession>A0A4X2KWE7</accession>
<protein>
    <recommendedName>
        <fullName evidence="7">Rhombotin-2</fullName>
    </recommendedName>
    <alternativeName>
        <fullName evidence="8">LIM domain only protein 2</fullName>
    </alternativeName>
</protein>
<dbReference type="GO" id="GO:0046872">
    <property type="term" value="F:metal ion binding"/>
    <property type="evidence" value="ECO:0007669"/>
    <property type="project" value="UniProtKB-KW"/>
</dbReference>
<dbReference type="SMART" id="SM00132">
    <property type="entry name" value="LIM"/>
    <property type="match status" value="1"/>
</dbReference>
<dbReference type="GO" id="GO:0045944">
    <property type="term" value="P:positive regulation of transcription by RNA polymerase II"/>
    <property type="evidence" value="ECO:0007669"/>
    <property type="project" value="TreeGrafter"/>
</dbReference>
<name>A0A4X2KWE7_VOMUR</name>
<evidence type="ECO:0000256" key="8">
    <source>
        <dbReference type="ARBA" id="ARBA00041884"/>
    </source>
</evidence>
<sequence>AQGVRGTPGHRFAAGTGTGAGAGAAAGAGGSPSPGCHSRSRSRSSSTSSTSSRSQGERRRRGSPGWRVKSRSQDRVELAGGPGRQAGRQAERAPHPVPSCPIPSPGPAPRLTSPRPLPRGIRPRSLSVPGAAREPVNVIEGGGESQPVSSRGSSTARGGAEGGGPGPGPEGVPSRPPGPARQRSPPTPTPSSAPPPSPMSSAIERKSLDPSELFGQDGLCASCDKRIRAYEMTMRVKEKVYHLECFKCAACQKHFCVGDRYLLINSDIVCEQDIYEWTKINGMI</sequence>
<dbReference type="PROSITE" id="PS00478">
    <property type="entry name" value="LIM_DOMAIN_1"/>
    <property type="match status" value="1"/>
</dbReference>
<keyword evidence="3" id="KW-0677">Repeat</keyword>
<dbReference type="GO" id="GO:0140297">
    <property type="term" value="F:DNA-binding transcription factor binding"/>
    <property type="evidence" value="ECO:0007669"/>
    <property type="project" value="TreeGrafter"/>
</dbReference>
<evidence type="ECO:0000313" key="13">
    <source>
        <dbReference type="Proteomes" id="UP000314987"/>
    </source>
</evidence>
<evidence type="ECO:0000256" key="2">
    <source>
        <dbReference type="ARBA" id="ARBA00022723"/>
    </source>
</evidence>
<evidence type="ECO:0000313" key="12">
    <source>
        <dbReference type="Ensembl" id="ENSVURP00010016594.1"/>
    </source>
</evidence>
<dbReference type="PANTHER" id="PTHR45787:SF3">
    <property type="entry name" value="RHOMBOTIN-2"/>
    <property type="match status" value="1"/>
</dbReference>
<evidence type="ECO:0000256" key="3">
    <source>
        <dbReference type="ARBA" id="ARBA00022737"/>
    </source>
</evidence>
<dbReference type="GO" id="GO:0005634">
    <property type="term" value="C:nucleus"/>
    <property type="evidence" value="ECO:0007669"/>
    <property type="project" value="UniProtKB-SubCell"/>
</dbReference>
<feature type="compositionally biased region" description="Gly residues" evidence="10">
    <location>
        <begin position="16"/>
        <end position="32"/>
    </location>
</feature>
<organism evidence="12 13">
    <name type="scientific">Vombatus ursinus</name>
    <name type="common">Common wombat</name>
    <dbReference type="NCBI Taxonomy" id="29139"/>
    <lineage>
        <taxon>Eukaryota</taxon>
        <taxon>Metazoa</taxon>
        <taxon>Chordata</taxon>
        <taxon>Craniata</taxon>
        <taxon>Vertebrata</taxon>
        <taxon>Euteleostomi</taxon>
        <taxon>Mammalia</taxon>
        <taxon>Metatheria</taxon>
        <taxon>Diprotodontia</taxon>
        <taxon>Vombatidae</taxon>
        <taxon>Vombatus</taxon>
    </lineage>
</organism>
<feature type="domain" description="LIM zinc-binding" evidence="11">
    <location>
        <begin position="218"/>
        <end position="280"/>
    </location>
</feature>
<dbReference type="Gene3D" id="2.10.110.10">
    <property type="entry name" value="Cysteine Rich Protein"/>
    <property type="match status" value="1"/>
</dbReference>
<dbReference type="CDD" id="cd09385">
    <property type="entry name" value="LIM2_LMO2"/>
    <property type="match status" value="1"/>
</dbReference>
<dbReference type="GeneTree" id="ENSGT00940000160199"/>
<keyword evidence="4 9" id="KW-0862">Zinc</keyword>
<dbReference type="Ensembl" id="ENSVURT00010018863.1">
    <property type="protein sequence ID" value="ENSVURP00010016594.1"/>
    <property type="gene ID" value="ENSVURG00010012705.1"/>
</dbReference>
<evidence type="ECO:0000256" key="4">
    <source>
        <dbReference type="ARBA" id="ARBA00022833"/>
    </source>
</evidence>
<keyword evidence="2 9" id="KW-0479">Metal-binding</keyword>
<dbReference type="GO" id="GO:0003713">
    <property type="term" value="F:transcription coactivator activity"/>
    <property type="evidence" value="ECO:0007669"/>
    <property type="project" value="TreeGrafter"/>
</dbReference>
<feature type="compositionally biased region" description="Low complexity" evidence="10">
    <location>
        <begin position="148"/>
        <end position="158"/>
    </location>
</feature>
<reference evidence="12" key="3">
    <citation type="submission" date="2025-09" db="UniProtKB">
        <authorList>
            <consortium name="Ensembl"/>
        </authorList>
    </citation>
    <scope>IDENTIFICATION</scope>
</reference>
<evidence type="ECO:0000259" key="11">
    <source>
        <dbReference type="PROSITE" id="PS50023"/>
    </source>
</evidence>
<dbReference type="PANTHER" id="PTHR45787">
    <property type="entry name" value="LD11652P"/>
    <property type="match status" value="1"/>
</dbReference>
<evidence type="ECO:0000256" key="5">
    <source>
        <dbReference type="ARBA" id="ARBA00023038"/>
    </source>
</evidence>
<dbReference type="Pfam" id="PF00412">
    <property type="entry name" value="LIM"/>
    <property type="match status" value="1"/>
</dbReference>
<evidence type="ECO:0000256" key="10">
    <source>
        <dbReference type="SAM" id="MobiDB-lite"/>
    </source>
</evidence>
<evidence type="ECO:0000256" key="1">
    <source>
        <dbReference type="ARBA" id="ARBA00004123"/>
    </source>
</evidence>
<evidence type="ECO:0000256" key="7">
    <source>
        <dbReference type="ARBA" id="ARBA00040621"/>
    </source>
</evidence>
<dbReference type="PROSITE" id="PS50023">
    <property type="entry name" value="LIM_DOMAIN_2"/>
    <property type="match status" value="1"/>
</dbReference>
<reference evidence="12" key="2">
    <citation type="submission" date="2025-08" db="UniProtKB">
        <authorList>
            <consortium name="Ensembl"/>
        </authorList>
    </citation>
    <scope>IDENTIFICATION</scope>
</reference>
<gene>
    <name evidence="12" type="primary">LMO2</name>
</gene>
<proteinExistence type="predicted"/>
<keyword evidence="6" id="KW-0539">Nucleus</keyword>
<evidence type="ECO:0000256" key="6">
    <source>
        <dbReference type="ARBA" id="ARBA00023242"/>
    </source>
</evidence>
<feature type="region of interest" description="Disordered" evidence="10">
    <location>
        <begin position="1"/>
        <end position="203"/>
    </location>
</feature>
<comment type="subcellular location">
    <subcellularLocation>
        <location evidence="1">Nucleus</location>
    </subcellularLocation>
</comment>
<evidence type="ECO:0000256" key="9">
    <source>
        <dbReference type="PROSITE-ProRule" id="PRU00125"/>
    </source>
</evidence>
<dbReference type="FunFam" id="2.10.110.10:FF:000016">
    <property type="entry name" value="LIM domain only 3"/>
    <property type="match status" value="1"/>
</dbReference>